<reference evidence="1 2" key="1">
    <citation type="submission" date="2019-01" db="EMBL/GenBank/DDBJ databases">
        <title>Lacibacter sp. strain TTM-7.</title>
        <authorList>
            <person name="Chen W.-M."/>
        </authorList>
    </citation>
    <scope>NUCLEOTIDE SEQUENCE [LARGE SCALE GENOMIC DNA]</scope>
    <source>
        <strain evidence="1 2">TTM-7</strain>
    </source>
</reference>
<dbReference type="EMBL" id="SDHW01000002">
    <property type="protein sequence ID" value="RXK60607.1"/>
    <property type="molecule type" value="Genomic_DNA"/>
</dbReference>
<keyword evidence="2" id="KW-1185">Reference proteome</keyword>
<accession>A0A4Q1CJQ3</accession>
<evidence type="ECO:0000313" key="1">
    <source>
        <dbReference type="EMBL" id="RXK60607.1"/>
    </source>
</evidence>
<organism evidence="1 2">
    <name type="scientific">Lacibacter luteus</name>
    <dbReference type="NCBI Taxonomy" id="2508719"/>
    <lineage>
        <taxon>Bacteria</taxon>
        <taxon>Pseudomonadati</taxon>
        <taxon>Bacteroidota</taxon>
        <taxon>Chitinophagia</taxon>
        <taxon>Chitinophagales</taxon>
        <taxon>Chitinophagaceae</taxon>
        <taxon>Lacibacter</taxon>
    </lineage>
</organism>
<evidence type="ECO:0000313" key="2">
    <source>
        <dbReference type="Proteomes" id="UP000290204"/>
    </source>
</evidence>
<name>A0A4Q1CJQ3_9BACT</name>
<dbReference type="AlphaFoldDB" id="A0A4Q1CJQ3"/>
<sequence>MIDENFYSALEFKLTKAFSKADNELINSFWCDGILPIPAEDVTRIGKKYKKELRTTAFLGNDGQERYLMTIFFGPKALTNYSRGIDLEDCIPDHTKNNWFAVDVVNKSISIRLL</sequence>
<protein>
    <submittedName>
        <fullName evidence="1">Uncharacterized protein</fullName>
    </submittedName>
</protein>
<dbReference type="RefSeq" id="WP_129130568.1">
    <property type="nucleotide sequence ID" value="NZ_SDHW01000002.1"/>
</dbReference>
<dbReference type="Proteomes" id="UP000290204">
    <property type="component" value="Unassembled WGS sequence"/>
</dbReference>
<comment type="caution">
    <text evidence="1">The sequence shown here is derived from an EMBL/GenBank/DDBJ whole genome shotgun (WGS) entry which is preliminary data.</text>
</comment>
<dbReference type="OrthoDB" id="798785at2"/>
<proteinExistence type="predicted"/>
<gene>
    <name evidence="1" type="ORF">ESA94_09085</name>
</gene>